<dbReference type="OrthoDB" id="9768467at2"/>
<dbReference type="STRING" id="279824.SAMN03080617_03228"/>
<keyword evidence="3" id="KW-1185">Reference proteome</keyword>
<proteinExistence type="predicted"/>
<sequence length="400" mass="45880">MDELLNYQAILAKNSPKKWHRYLYSQIPVNERLIGIKGLRGVGKSTLLLQLLSEKLSQGSRALYVTVEHPYFYRSSLFDMASTWYSYGGRYLFIDEIHKYPNWSRELKLIYDGFPDLDVVFTSSSALDLYRGESDLSRRLFVAVLHGLSFREYLSINGYFSFAKIEIEDVLNRSMEITQSIFENLKHPILPLFKDYLKSGYFPMTLEFSSDQISQRLIRIINTVLESDLSQIQGFSADNLIKIKQLLGAIAESVPFEPNISKIAEKMHLGRQTVNLYLKNLEDAKILQLLYEKTKGISLLQKPGKIYFENSNFLFSFQGTPSLGTIRETFFLNQIKNAGHLVGLAKKGDFIVNENLTFEVGGKNKDNSQIKGIEKGYLALDELEIGFGQKIPLWLFGFLY</sequence>
<dbReference type="Proteomes" id="UP000198756">
    <property type="component" value="Unassembled WGS sequence"/>
</dbReference>
<feature type="domain" description="AAA" evidence="1">
    <location>
        <begin position="31"/>
        <end position="154"/>
    </location>
</feature>
<dbReference type="EMBL" id="FMXE01000026">
    <property type="protein sequence ID" value="SDA89853.1"/>
    <property type="molecule type" value="Genomic_DNA"/>
</dbReference>
<dbReference type="PANTHER" id="PTHR42990">
    <property type="entry name" value="ATPASE"/>
    <property type="match status" value="1"/>
</dbReference>
<accession>A0A1G5Z641</accession>
<dbReference type="Gene3D" id="3.40.50.300">
    <property type="entry name" value="P-loop containing nucleotide triphosphate hydrolases"/>
    <property type="match status" value="1"/>
</dbReference>
<protein>
    <recommendedName>
        <fullName evidence="1">AAA domain-containing protein</fullName>
    </recommendedName>
</protein>
<organism evidence="2 3">
    <name type="scientific">Algoriphagus alkaliphilus</name>
    <dbReference type="NCBI Taxonomy" id="279824"/>
    <lineage>
        <taxon>Bacteria</taxon>
        <taxon>Pseudomonadati</taxon>
        <taxon>Bacteroidota</taxon>
        <taxon>Cytophagia</taxon>
        <taxon>Cytophagales</taxon>
        <taxon>Cyclobacteriaceae</taxon>
        <taxon>Algoriphagus</taxon>
    </lineage>
</organism>
<name>A0A1G5Z641_9BACT</name>
<dbReference type="AlphaFoldDB" id="A0A1G5Z641"/>
<gene>
    <name evidence="2" type="ORF">SAMN03080617_03228</name>
</gene>
<dbReference type="SUPFAM" id="SSF52540">
    <property type="entry name" value="P-loop containing nucleoside triphosphate hydrolases"/>
    <property type="match status" value="1"/>
</dbReference>
<dbReference type="PANTHER" id="PTHR42990:SF1">
    <property type="entry name" value="AAA+ ATPASE DOMAIN-CONTAINING PROTEIN"/>
    <property type="match status" value="1"/>
</dbReference>
<evidence type="ECO:0000313" key="3">
    <source>
        <dbReference type="Proteomes" id="UP000198756"/>
    </source>
</evidence>
<dbReference type="InterPro" id="IPR041682">
    <property type="entry name" value="AAA_14"/>
</dbReference>
<reference evidence="3" key="1">
    <citation type="submission" date="2016-10" db="EMBL/GenBank/DDBJ databases">
        <authorList>
            <person name="Varghese N."/>
            <person name="Submissions S."/>
        </authorList>
    </citation>
    <scope>NUCLEOTIDE SEQUENCE [LARGE SCALE GENOMIC DNA]</scope>
    <source>
        <strain evidence="3">DSM 22703</strain>
    </source>
</reference>
<dbReference type="InterPro" id="IPR027417">
    <property type="entry name" value="P-loop_NTPase"/>
</dbReference>
<evidence type="ECO:0000259" key="1">
    <source>
        <dbReference type="Pfam" id="PF13173"/>
    </source>
</evidence>
<evidence type="ECO:0000313" key="2">
    <source>
        <dbReference type="EMBL" id="SDA89853.1"/>
    </source>
</evidence>
<dbReference type="RefSeq" id="WP_092732001.1">
    <property type="nucleotide sequence ID" value="NZ_FMXE01000026.1"/>
</dbReference>
<dbReference type="Pfam" id="PF13173">
    <property type="entry name" value="AAA_14"/>
    <property type="match status" value="1"/>
</dbReference>